<evidence type="ECO:0000259" key="1">
    <source>
        <dbReference type="SMART" id="SM01022"/>
    </source>
</evidence>
<feature type="domain" description="ASCH" evidence="1">
    <location>
        <begin position="25"/>
        <end position="145"/>
    </location>
</feature>
<sequence length="146" mass="17163">MNQIEAYWARFLEETNTPNKTYTSWHFELTEELANELLELVLEGKKRATASSIYDFEHDPVPKVGDYSVITNWAGEPKCIIRTTSVQILPFKDVTFDLAKLEGEDDHLESWREGHIKYYTQVCKAANQEFTWDMQVVFEQFQVVYQ</sequence>
<dbReference type="InterPro" id="IPR015947">
    <property type="entry name" value="PUA-like_sf"/>
</dbReference>
<accession>A0ABU0CYT4</accession>
<dbReference type="RefSeq" id="WP_244679557.1">
    <property type="nucleotide sequence ID" value="NZ_JALIRM010000001.1"/>
</dbReference>
<dbReference type="EMBL" id="JAUSUO010000001">
    <property type="protein sequence ID" value="MDQ0341299.1"/>
    <property type="molecule type" value="Genomic_DNA"/>
</dbReference>
<keyword evidence="3" id="KW-1185">Reference proteome</keyword>
<dbReference type="PANTHER" id="PTHR39203:SF1">
    <property type="entry name" value="CYTOPLASMIC PROTEIN"/>
    <property type="match status" value="1"/>
</dbReference>
<dbReference type="PIRSF" id="PIRSF021320">
    <property type="entry name" value="DUF984"/>
    <property type="match status" value="1"/>
</dbReference>
<comment type="caution">
    <text evidence="2">The sequence shown here is derived from an EMBL/GenBank/DDBJ whole genome shotgun (WGS) entry which is preliminary data.</text>
</comment>
<organism evidence="2 3">
    <name type="scientific">Lederbergia wuyishanensis</name>
    <dbReference type="NCBI Taxonomy" id="1347903"/>
    <lineage>
        <taxon>Bacteria</taxon>
        <taxon>Bacillati</taxon>
        <taxon>Bacillota</taxon>
        <taxon>Bacilli</taxon>
        <taxon>Bacillales</taxon>
        <taxon>Bacillaceae</taxon>
        <taxon>Lederbergia</taxon>
    </lineage>
</organism>
<evidence type="ECO:0000313" key="3">
    <source>
        <dbReference type="Proteomes" id="UP001232343"/>
    </source>
</evidence>
<dbReference type="PANTHER" id="PTHR39203">
    <property type="entry name" value="CYTOPLASMIC PROTEIN-RELATED"/>
    <property type="match status" value="1"/>
</dbReference>
<dbReference type="SUPFAM" id="SSF88697">
    <property type="entry name" value="PUA domain-like"/>
    <property type="match status" value="1"/>
</dbReference>
<dbReference type="InterPro" id="IPR009326">
    <property type="entry name" value="DUF984"/>
</dbReference>
<dbReference type="Proteomes" id="UP001232343">
    <property type="component" value="Unassembled WGS sequence"/>
</dbReference>
<evidence type="ECO:0000313" key="2">
    <source>
        <dbReference type="EMBL" id="MDQ0341299.1"/>
    </source>
</evidence>
<gene>
    <name evidence="2" type="ORF">J2S14_000092</name>
</gene>
<proteinExistence type="predicted"/>
<dbReference type="Gene3D" id="3.10.400.10">
    <property type="entry name" value="Sulfate adenylyltransferase"/>
    <property type="match status" value="1"/>
</dbReference>
<protein>
    <submittedName>
        <fullName evidence="2">Uncharacterized protein YhfF</fullName>
    </submittedName>
</protein>
<dbReference type="SMART" id="SM01022">
    <property type="entry name" value="ASCH"/>
    <property type="match status" value="1"/>
</dbReference>
<reference evidence="2 3" key="1">
    <citation type="submission" date="2023-07" db="EMBL/GenBank/DDBJ databases">
        <title>Genomic Encyclopedia of Type Strains, Phase IV (KMG-IV): sequencing the most valuable type-strain genomes for metagenomic binning, comparative biology and taxonomic classification.</title>
        <authorList>
            <person name="Goeker M."/>
        </authorList>
    </citation>
    <scope>NUCLEOTIDE SEQUENCE [LARGE SCALE GENOMIC DNA]</scope>
    <source>
        <strain evidence="2 3">DSM 27848</strain>
    </source>
</reference>
<dbReference type="CDD" id="cd06553">
    <property type="entry name" value="ASCH_Ef3133_like"/>
    <property type="match status" value="1"/>
</dbReference>
<name>A0ABU0CYT4_9BACI</name>
<dbReference type="InterPro" id="IPR007374">
    <property type="entry name" value="ASCH_domain"/>
</dbReference>
<dbReference type="Pfam" id="PF04266">
    <property type="entry name" value="ASCH"/>
    <property type="match status" value="1"/>
</dbReference>